<keyword evidence="6" id="KW-1185">Reference proteome</keyword>
<reference evidence="5" key="1">
    <citation type="submission" date="2019-12" db="EMBL/GenBank/DDBJ databases">
        <title>Actinomadura physcomitrii sp. nov., a novel actinomycete isolated from moss [Physcomitrium sphaericum (Ludw) Fuernr].</title>
        <authorList>
            <person name="Zhuang X."/>
        </authorList>
    </citation>
    <scope>NUCLEOTIDE SEQUENCE [LARGE SCALE GENOMIC DNA]</scope>
    <source>
        <strain evidence="5">LD22</strain>
    </source>
</reference>
<sequence length="269" mass="29782">MGPGLPEPRRAHGARRNARQLHGRLQGGRPDRHGAGAFRHAAGPRIREHADLADGQPRLSARRRSRLGGRPRRPAGITGGGFGLTSPSRLTIRCARRGDSAALARLHIASWRAAYRGLLPQRYLDELSHTAWERTWSNRLASSEIHVIVAEEADIIGFVSFGASRDRDAAPRTGEIYSIYLQPGQWRKGIGTQLHAEAVELLTGSEFVEATLWVLSTNISAREFYHRRGWSHDGCTKTNSRGGTEIIQVRYRKRLADAHEKKPLASGST</sequence>
<comment type="caution">
    <text evidence="5">The sequence shown here is derived from an EMBL/GenBank/DDBJ whole genome shotgun (WGS) entry which is preliminary data.</text>
</comment>
<feature type="region of interest" description="Disordered" evidence="3">
    <location>
        <begin position="1"/>
        <end position="37"/>
    </location>
</feature>
<dbReference type="CDD" id="cd04301">
    <property type="entry name" value="NAT_SF"/>
    <property type="match status" value="1"/>
</dbReference>
<dbReference type="Proteomes" id="UP000462055">
    <property type="component" value="Unassembled WGS sequence"/>
</dbReference>
<proteinExistence type="predicted"/>
<evidence type="ECO:0000313" key="5">
    <source>
        <dbReference type="EMBL" id="MWA02679.1"/>
    </source>
</evidence>
<protein>
    <submittedName>
        <fullName evidence="5">GNAT family N-acetyltransferase</fullName>
    </submittedName>
</protein>
<dbReference type="InterPro" id="IPR050832">
    <property type="entry name" value="Bact_Acetyltransf"/>
</dbReference>
<dbReference type="Pfam" id="PF00583">
    <property type="entry name" value="Acetyltransf_1"/>
    <property type="match status" value="1"/>
</dbReference>
<feature type="region of interest" description="Disordered" evidence="3">
    <location>
        <begin position="50"/>
        <end position="82"/>
    </location>
</feature>
<feature type="domain" description="N-acetyltransferase" evidence="4">
    <location>
        <begin position="90"/>
        <end position="256"/>
    </location>
</feature>
<evidence type="ECO:0000256" key="1">
    <source>
        <dbReference type="ARBA" id="ARBA00022679"/>
    </source>
</evidence>
<evidence type="ECO:0000313" key="6">
    <source>
        <dbReference type="Proteomes" id="UP000462055"/>
    </source>
</evidence>
<evidence type="ECO:0000256" key="2">
    <source>
        <dbReference type="ARBA" id="ARBA00023315"/>
    </source>
</evidence>
<dbReference type="PANTHER" id="PTHR43877:SF1">
    <property type="entry name" value="ACETYLTRANSFERASE"/>
    <property type="match status" value="1"/>
</dbReference>
<dbReference type="PANTHER" id="PTHR43877">
    <property type="entry name" value="AMINOALKYLPHOSPHONATE N-ACETYLTRANSFERASE-RELATED-RELATED"/>
    <property type="match status" value="1"/>
</dbReference>
<dbReference type="PROSITE" id="PS51186">
    <property type="entry name" value="GNAT"/>
    <property type="match status" value="1"/>
</dbReference>
<evidence type="ECO:0000259" key="4">
    <source>
        <dbReference type="PROSITE" id="PS51186"/>
    </source>
</evidence>
<dbReference type="EMBL" id="WBMS02000015">
    <property type="protein sequence ID" value="MWA02679.1"/>
    <property type="molecule type" value="Genomic_DNA"/>
</dbReference>
<dbReference type="InterPro" id="IPR016181">
    <property type="entry name" value="Acyl_CoA_acyltransferase"/>
</dbReference>
<keyword evidence="1" id="KW-0808">Transferase</keyword>
<feature type="compositionally biased region" description="Basic residues" evidence="3">
    <location>
        <begin position="11"/>
        <end position="22"/>
    </location>
</feature>
<keyword evidence="2" id="KW-0012">Acyltransferase</keyword>
<dbReference type="Gene3D" id="3.40.630.30">
    <property type="match status" value="1"/>
</dbReference>
<evidence type="ECO:0000256" key="3">
    <source>
        <dbReference type="SAM" id="MobiDB-lite"/>
    </source>
</evidence>
<accession>A0A6I4MJ74</accession>
<gene>
    <name evidence="5" type="ORF">F8568_020330</name>
</gene>
<dbReference type="SUPFAM" id="SSF55729">
    <property type="entry name" value="Acyl-CoA N-acyltransferases (Nat)"/>
    <property type="match status" value="1"/>
</dbReference>
<dbReference type="InterPro" id="IPR000182">
    <property type="entry name" value="GNAT_dom"/>
</dbReference>
<dbReference type="GO" id="GO:0016747">
    <property type="term" value="F:acyltransferase activity, transferring groups other than amino-acyl groups"/>
    <property type="evidence" value="ECO:0007669"/>
    <property type="project" value="InterPro"/>
</dbReference>
<name>A0A6I4MJ74_9ACTN</name>
<dbReference type="AlphaFoldDB" id="A0A6I4MJ74"/>
<feature type="compositionally biased region" description="Basic residues" evidence="3">
    <location>
        <begin position="60"/>
        <end position="73"/>
    </location>
</feature>
<organism evidence="5 6">
    <name type="scientific">Actinomadura physcomitrii</name>
    <dbReference type="NCBI Taxonomy" id="2650748"/>
    <lineage>
        <taxon>Bacteria</taxon>
        <taxon>Bacillati</taxon>
        <taxon>Actinomycetota</taxon>
        <taxon>Actinomycetes</taxon>
        <taxon>Streptosporangiales</taxon>
        <taxon>Thermomonosporaceae</taxon>
        <taxon>Actinomadura</taxon>
    </lineage>
</organism>